<dbReference type="InterPro" id="IPR025921">
    <property type="entry name" value="HmuY"/>
</dbReference>
<keyword evidence="2" id="KW-1185">Reference proteome</keyword>
<dbReference type="CDD" id="cd12105">
    <property type="entry name" value="HmuY"/>
    <property type="match status" value="1"/>
</dbReference>
<gene>
    <name evidence="1" type="ORF">B0A66_09665</name>
</gene>
<protein>
    <recommendedName>
        <fullName evidence="3">HmuY protein</fullName>
    </recommendedName>
</protein>
<dbReference type="EMBL" id="MUGW01000018">
    <property type="protein sequence ID" value="OXA92561.1"/>
    <property type="molecule type" value="Genomic_DNA"/>
</dbReference>
<dbReference type="Pfam" id="PF14064">
    <property type="entry name" value="HmuY"/>
    <property type="match status" value="1"/>
</dbReference>
<evidence type="ECO:0000313" key="1">
    <source>
        <dbReference type="EMBL" id="OXA92561.1"/>
    </source>
</evidence>
<name>A0A226HG07_9FLAO</name>
<evidence type="ECO:0008006" key="3">
    <source>
        <dbReference type="Google" id="ProtNLM"/>
    </source>
</evidence>
<reference evidence="1 2" key="1">
    <citation type="submission" date="2016-11" db="EMBL/GenBank/DDBJ databases">
        <title>Whole genomes of Flavobacteriaceae.</title>
        <authorList>
            <person name="Stine C."/>
            <person name="Li C."/>
            <person name="Tadesse D."/>
        </authorList>
    </citation>
    <scope>NUCLEOTIDE SEQUENCE [LARGE SCALE GENOMIC DNA]</scope>
    <source>
        <strain evidence="1 2">DSM 18292</strain>
    </source>
</reference>
<organism evidence="1 2">
    <name type="scientific">Flavobacterium hercynium</name>
    <dbReference type="NCBI Taxonomy" id="387094"/>
    <lineage>
        <taxon>Bacteria</taxon>
        <taxon>Pseudomonadati</taxon>
        <taxon>Bacteroidota</taxon>
        <taxon>Flavobacteriia</taxon>
        <taxon>Flavobacteriales</taxon>
        <taxon>Flavobacteriaceae</taxon>
        <taxon>Flavobacterium</taxon>
    </lineage>
</organism>
<dbReference type="AlphaFoldDB" id="A0A226HG07"/>
<sequence length="372" mass="39273">MEGEVKHVVFTFSSSSNGTVVGLNKSIQVNFNQTASLGSVFPASVGGPNQPNQFYIDLSSGTGVAVNRAAWDFGFASGNDFRVIINGSLKMAVKKLETADITLPQQINTDVTVGGGTTLSSNGFVDNPTGVLAGAGAGIGSAIAEISATDAENMVYLVNLGSAVSTTQPGLGSVNVDGEARGWKKVRILRSGNGYKIQYADLDAATFTEKTITKDAAFNFSFFSLASGTTVSVEPAKDKWDLNFTTFTNYIPSQDANANPIEVTYGYSDFVTTNFRGGTGVYQVLVSAGGSYADFTKAKVVEASFTASATDQRILGGNWRGGGAPGSLPSVRTDRFYVVKDAAGNYYKLKFLTMTNDKGERGNVTFEYAILK</sequence>
<evidence type="ECO:0000313" key="2">
    <source>
        <dbReference type="Proteomes" id="UP000198345"/>
    </source>
</evidence>
<dbReference type="Proteomes" id="UP000198345">
    <property type="component" value="Unassembled WGS sequence"/>
</dbReference>
<comment type="caution">
    <text evidence="1">The sequence shown here is derived from an EMBL/GenBank/DDBJ whole genome shotgun (WGS) entry which is preliminary data.</text>
</comment>
<accession>A0A226HG07</accession>
<proteinExistence type="predicted"/>